<gene>
    <name evidence="4" type="ORF">SAMN04488071_0116</name>
</gene>
<organism evidence="4 5">
    <name type="scientific">Kordiimonas lacus</name>
    <dbReference type="NCBI Taxonomy" id="637679"/>
    <lineage>
        <taxon>Bacteria</taxon>
        <taxon>Pseudomonadati</taxon>
        <taxon>Pseudomonadota</taxon>
        <taxon>Alphaproteobacteria</taxon>
        <taxon>Kordiimonadales</taxon>
        <taxon>Kordiimonadaceae</taxon>
        <taxon>Kordiimonas</taxon>
    </lineage>
</organism>
<dbReference type="EMBL" id="FNAK01000001">
    <property type="protein sequence ID" value="SDD24099.1"/>
    <property type="molecule type" value="Genomic_DNA"/>
</dbReference>
<dbReference type="PANTHER" id="PTHR46401:SF2">
    <property type="entry name" value="GLYCOSYLTRANSFERASE WBBK-RELATED"/>
    <property type="match status" value="1"/>
</dbReference>
<accession>A0A1G6T4Z0</accession>
<dbReference type="AlphaFoldDB" id="A0A1G6T4Z0"/>
<feature type="domain" description="Glycosyl transferase family 4" evidence="3">
    <location>
        <begin position="31"/>
        <end position="185"/>
    </location>
</feature>
<evidence type="ECO:0000259" key="2">
    <source>
        <dbReference type="Pfam" id="PF00534"/>
    </source>
</evidence>
<evidence type="ECO:0000313" key="5">
    <source>
        <dbReference type="Proteomes" id="UP000183685"/>
    </source>
</evidence>
<dbReference type="Proteomes" id="UP000183685">
    <property type="component" value="Unassembled WGS sequence"/>
</dbReference>
<dbReference type="Pfam" id="PF00534">
    <property type="entry name" value="Glycos_transf_1"/>
    <property type="match status" value="1"/>
</dbReference>
<dbReference type="Pfam" id="PF12000">
    <property type="entry name" value="Glyco_trans_4_3"/>
    <property type="match status" value="1"/>
</dbReference>
<dbReference type="InterPro" id="IPR022623">
    <property type="entry name" value="Glyco_trans_4"/>
</dbReference>
<proteinExistence type="predicted"/>
<evidence type="ECO:0000256" key="1">
    <source>
        <dbReference type="ARBA" id="ARBA00022679"/>
    </source>
</evidence>
<reference evidence="4 5" key="1">
    <citation type="submission" date="2016-10" db="EMBL/GenBank/DDBJ databases">
        <authorList>
            <person name="de Groot N.N."/>
        </authorList>
    </citation>
    <scope>NUCLEOTIDE SEQUENCE [LARGE SCALE GENOMIC DNA]</scope>
    <source>
        <strain evidence="4 5">CGMCC 1.9109</strain>
    </source>
</reference>
<sequence length="392" mass="43409">MKYLIVHDAAPGQFVHIYKHLLKTGDHDILVASRKGSTLRLPVKQVVYDLPENLAGPDVGFADKAVGLGLNLYRELKPMAISGWVPDVILSHASRGASYFLKDLFPDARMVSLFEWYYGVPSPAEVKTGAALRQKCRSAAATNMPILRDFELMDAGYVPTEFQRAQFPRGWQSRLEVLHDGVDTDLYRPASSLTLEVSGKRFRKGDEIMTYAGRGMEHTRGFMQFMAAAAKVQGIRPNLHVLIAGADRICYDGKKGPGLKARAEEEIPFDKDRTHFVGLLPEAKFVSFLQISSLHVYLTRPFVLSWSMLNAMSVGAPVLGSDTAPVREVIRDGENGRLVDMDNADALADAMDRMLGDRAGSAALGKTGRATILEKYDLKKCLKRQLELMHGQ</sequence>
<dbReference type="PANTHER" id="PTHR46401">
    <property type="entry name" value="GLYCOSYLTRANSFERASE WBBK-RELATED"/>
    <property type="match status" value="1"/>
</dbReference>
<evidence type="ECO:0000313" key="4">
    <source>
        <dbReference type="EMBL" id="SDD24099.1"/>
    </source>
</evidence>
<dbReference type="InterPro" id="IPR001296">
    <property type="entry name" value="Glyco_trans_1"/>
</dbReference>
<dbReference type="GO" id="GO:0009103">
    <property type="term" value="P:lipopolysaccharide biosynthetic process"/>
    <property type="evidence" value="ECO:0007669"/>
    <property type="project" value="TreeGrafter"/>
</dbReference>
<keyword evidence="5" id="KW-1185">Reference proteome</keyword>
<name>A0A1G6T4Z0_9PROT</name>
<dbReference type="RefSeq" id="WP_068309013.1">
    <property type="nucleotide sequence ID" value="NZ_FNAK01000001.1"/>
</dbReference>
<dbReference type="Gene3D" id="3.40.50.2000">
    <property type="entry name" value="Glycogen Phosphorylase B"/>
    <property type="match status" value="2"/>
</dbReference>
<protein>
    <submittedName>
        <fullName evidence="4">Glycosyltransferase involved in cell wall bisynthesis</fullName>
    </submittedName>
</protein>
<dbReference type="STRING" id="637679.GCA_001550055_00772"/>
<evidence type="ECO:0000259" key="3">
    <source>
        <dbReference type="Pfam" id="PF12000"/>
    </source>
</evidence>
<keyword evidence="1 4" id="KW-0808">Transferase</keyword>
<dbReference type="GO" id="GO:0016757">
    <property type="term" value="F:glycosyltransferase activity"/>
    <property type="evidence" value="ECO:0007669"/>
    <property type="project" value="InterPro"/>
</dbReference>
<feature type="domain" description="Glycosyl transferase family 1" evidence="2">
    <location>
        <begin position="201"/>
        <end position="369"/>
    </location>
</feature>
<dbReference type="SUPFAM" id="SSF53756">
    <property type="entry name" value="UDP-Glycosyltransferase/glycogen phosphorylase"/>
    <property type="match status" value="1"/>
</dbReference>